<sequence>MKEWSSLCKSKVGDAVDVRAQCVIAMEDGAYKISDDQYFLADAFSDEGEEKLRLLSLYWACSEPAFRRAYYRDVENDDMAVCRPPPELLPVGAGGTYSQIKNALSSFGSEKFMEYASYRVMSDGAFVHRGLESSLAVYYFRLHDIVDDELPYAILWKLSSV</sequence>
<dbReference type="AlphaFoldDB" id="A0A0D0KFV0"/>
<organism evidence="1 2">
    <name type="scientific">Pseudomonas fulva</name>
    <dbReference type="NCBI Taxonomy" id="47880"/>
    <lineage>
        <taxon>Bacteria</taxon>
        <taxon>Pseudomonadati</taxon>
        <taxon>Pseudomonadota</taxon>
        <taxon>Gammaproteobacteria</taxon>
        <taxon>Pseudomonadales</taxon>
        <taxon>Pseudomonadaceae</taxon>
        <taxon>Pseudomonas</taxon>
    </lineage>
</organism>
<dbReference type="OrthoDB" id="6856625at2"/>
<name>A0A0D0KFV0_9PSED</name>
<dbReference type="Proteomes" id="UP000032068">
    <property type="component" value="Unassembled WGS sequence"/>
</dbReference>
<comment type="caution">
    <text evidence="1">The sequence shown here is derived from an EMBL/GenBank/DDBJ whole genome shotgun (WGS) entry which is preliminary data.</text>
</comment>
<evidence type="ECO:0000313" key="1">
    <source>
        <dbReference type="EMBL" id="KIP95790.1"/>
    </source>
</evidence>
<accession>A0A0D0KFV0</accession>
<evidence type="ECO:0000313" key="2">
    <source>
        <dbReference type="Proteomes" id="UP000032068"/>
    </source>
</evidence>
<dbReference type="EMBL" id="JXQW01000066">
    <property type="protein sequence ID" value="KIP95790.1"/>
    <property type="molecule type" value="Genomic_DNA"/>
</dbReference>
<reference evidence="1 2" key="1">
    <citation type="submission" date="2014-12" db="EMBL/GenBank/DDBJ databases">
        <title>16Stimator: statistical estimation of ribosomal gene copy numbers from draft genome assemblies.</title>
        <authorList>
            <person name="Perisin M.A."/>
            <person name="Vetter M."/>
            <person name="Gilbert J.A."/>
            <person name="Bergelson J."/>
        </authorList>
    </citation>
    <scope>NUCLEOTIDE SEQUENCE [LARGE SCALE GENOMIC DNA]</scope>
    <source>
        <strain evidence="1 2">MEJ086</strain>
    </source>
</reference>
<dbReference type="RefSeq" id="WP_042556006.1">
    <property type="nucleotide sequence ID" value="NZ_JXQW01000066.1"/>
</dbReference>
<gene>
    <name evidence="1" type="ORF">RU08_21985</name>
</gene>
<proteinExistence type="predicted"/>
<protein>
    <submittedName>
        <fullName evidence="1">Uncharacterized protein</fullName>
    </submittedName>
</protein>